<name>A0A6A5Z5H2_9PLEO</name>
<organism evidence="1 2">
    <name type="scientific">Lophiotrema nucula</name>
    <dbReference type="NCBI Taxonomy" id="690887"/>
    <lineage>
        <taxon>Eukaryota</taxon>
        <taxon>Fungi</taxon>
        <taxon>Dikarya</taxon>
        <taxon>Ascomycota</taxon>
        <taxon>Pezizomycotina</taxon>
        <taxon>Dothideomycetes</taxon>
        <taxon>Pleosporomycetidae</taxon>
        <taxon>Pleosporales</taxon>
        <taxon>Lophiotremataceae</taxon>
        <taxon>Lophiotrema</taxon>
    </lineage>
</organism>
<dbReference type="Proteomes" id="UP000799770">
    <property type="component" value="Unassembled WGS sequence"/>
</dbReference>
<dbReference type="EMBL" id="ML977326">
    <property type="protein sequence ID" value="KAF2114097.1"/>
    <property type="molecule type" value="Genomic_DNA"/>
</dbReference>
<evidence type="ECO:0000313" key="1">
    <source>
        <dbReference type="EMBL" id="KAF2114097.1"/>
    </source>
</evidence>
<proteinExistence type="predicted"/>
<evidence type="ECO:0000313" key="2">
    <source>
        <dbReference type="Proteomes" id="UP000799770"/>
    </source>
</evidence>
<sequence length="692" mass="78122">MALDIVGTVGQAIKLSWQIYDKGFSKHNSQSQKFVEFGDALLALNENLTTIKNTVKVLDSDLERKRVGIYGPCRYNLASLENIIGNFRLTLDECDRWLNDRKRFHQSDGVITNILYNINTDPQVVHMTERIAFHNVKIGLVLEPFKMHVQWELAKSQNAQHRIIAGRLQDLEELLAPSASNFQPRKRPPRDLEVPTEIRFRFESAVCLEGHRELQSPEGFSSFPFSDGLQAFFHHFTSISPMVGSIPYVRLMKSIWIMDRIWESSDWAKKKRTDPGCLEEQCLREMDVKLREECSRVANSNLPLPRLDMVLRLPDEAFSIWPSQLNDNAASEQDPLDVLLDFPILPELNSHTLRIVRNIDDTLGVEDKTVAPAESGGSMSRERVISVNINPQSAYFVPIYAMPSELGALKPVLTVKLQSSRDGVNGVMPEFKSKGDLLKLQHLVTGYRCIGQSNWIKVTSLGKGQGLPTKYKGNYQECGSVQFWRKQPYETLQLDAAERRPSGATTPSSGHTSDSLSTFGAPSVISMSSAHTQRVSLGSTVAGIEFRKPEPPLLVLFLKSTEGGRLSFLAIELDEETAVNPNSCDCRSTRKSCKVSVLERLRKPLLARRYHAENGLHEWNLAAIGEHWSSETASPTNVEKMYWLQIAFQTKEEKDSFNKNVAKLVRLFTARMMDYKRDLDSILGKNIITVKA</sequence>
<keyword evidence="2" id="KW-1185">Reference proteome</keyword>
<gene>
    <name evidence="1" type="ORF">BDV96DRAFT_109269</name>
</gene>
<dbReference type="AlphaFoldDB" id="A0A6A5Z5H2"/>
<accession>A0A6A5Z5H2</accession>
<reference evidence="1" key="1">
    <citation type="journal article" date="2020" name="Stud. Mycol.">
        <title>101 Dothideomycetes genomes: a test case for predicting lifestyles and emergence of pathogens.</title>
        <authorList>
            <person name="Haridas S."/>
            <person name="Albert R."/>
            <person name="Binder M."/>
            <person name="Bloem J."/>
            <person name="Labutti K."/>
            <person name="Salamov A."/>
            <person name="Andreopoulos B."/>
            <person name="Baker S."/>
            <person name="Barry K."/>
            <person name="Bills G."/>
            <person name="Bluhm B."/>
            <person name="Cannon C."/>
            <person name="Castanera R."/>
            <person name="Culley D."/>
            <person name="Daum C."/>
            <person name="Ezra D."/>
            <person name="Gonzalez J."/>
            <person name="Henrissat B."/>
            <person name="Kuo A."/>
            <person name="Liang C."/>
            <person name="Lipzen A."/>
            <person name="Lutzoni F."/>
            <person name="Magnuson J."/>
            <person name="Mondo S."/>
            <person name="Nolan M."/>
            <person name="Ohm R."/>
            <person name="Pangilinan J."/>
            <person name="Park H.-J."/>
            <person name="Ramirez L."/>
            <person name="Alfaro M."/>
            <person name="Sun H."/>
            <person name="Tritt A."/>
            <person name="Yoshinaga Y."/>
            <person name="Zwiers L.-H."/>
            <person name="Turgeon B."/>
            <person name="Goodwin S."/>
            <person name="Spatafora J."/>
            <person name="Crous P."/>
            <person name="Grigoriev I."/>
        </authorList>
    </citation>
    <scope>NUCLEOTIDE SEQUENCE</scope>
    <source>
        <strain evidence="1">CBS 627.86</strain>
    </source>
</reference>
<protein>
    <submittedName>
        <fullName evidence="1">Uncharacterized protein</fullName>
    </submittedName>
</protein>
<dbReference type="OrthoDB" id="5400409at2759"/>